<organism evidence="1 2">
    <name type="scientific">Candidatus Nomurabacteria bacterium RIFCSPLOWO2_01_FULL_41_12</name>
    <dbReference type="NCBI Taxonomy" id="1801774"/>
    <lineage>
        <taxon>Bacteria</taxon>
        <taxon>Candidatus Nomuraibacteriota</taxon>
    </lineage>
</organism>
<dbReference type="EMBL" id="MFUY01000015">
    <property type="protein sequence ID" value="OGI86087.1"/>
    <property type="molecule type" value="Genomic_DNA"/>
</dbReference>
<evidence type="ECO:0000313" key="2">
    <source>
        <dbReference type="Proteomes" id="UP000176187"/>
    </source>
</evidence>
<accession>A0A1F6WW29</accession>
<dbReference type="AlphaFoldDB" id="A0A1F6WW29"/>
<sequence>MEYKSQNVVCQNCREKFLIEPEDFNFYERIKVPPPTWCMECRQMRRMSFRNERILYKRKCDKTSKDIISVYSSDSPHKVFDHSFWYSNQFDPMEYGQDYDFNRPFFEQMREFMLKIPWPSLRIENSENCDYNNDIGRSKDCYLCARTHQSTNALYGYRINKSRDCVDCMQVFEGSEFLYECIECIACSHSSFLSFCENCSSSSMLLNCKNCLDCFMCTNLRNKQYCFKNQQLSKEEYKKQIENFNSGSFSEKEKALIEFQELCIKNINKNLNIMNSPNCSGDNIVGSKNAFLCFVIKDCENVRYIWDIMRHKDSMDSYSGGDGELFYECTSSGKSYNLKSCLRVVHSSDVQYSFMLRKCQNVFACIGLENKEFCIFNKQYGEAEYKSLVAKIIDQMKKAGEYGEFLPMELSMFAYNETIAQEYFPMTKEEALSKGLRWQDPDTKNYNITLKPEELPEDIKGVEENILQQSIGCAHAGDCKHGCTKAFRIILRELEFYKRMNLPLPRLCPNCRYYGRLNQLNPSKLWPRLCQCAGMESENGVYKNLAKHHLHNDAHCPNEFETSYAPDRPEIVYCEKCYQQEVY</sequence>
<reference evidence="1 2" key="1">
    <citation type="journal article" date="2016" name="Nat. Commun.">
        <title>Thousands of microbial genomes shed light on interconnected biogeochemical processes in an aquifer system.</title>
        <authorList>
            <person name="Anantharaman K."/>
            <person name="Brown C.T."/>
            <person name="Hug L.A."/>
            <person name="Sharon I."/>
            <person name="Castelle C.J."/>
            <person name="Probst A.J."/>
            <person name="Thomas B.C."/>
            <person name="Singh A."/>
            <person name="Wilkins M.J."/>
            <person name="Karaoz U."/>
            <person name="Brodie E.L."/>
            <person name="Williams K.H."/>
            <person name="Hubbard S.S."/>
            <person name="Banfield J.F."/>
        </authorList>
    </citation>
    <scope>NUCLEOTIDE SEQUENCE [LARGE SCALE GENOMIC DNA]</scope>
</reference>
<name>A0A1F6WW29_9BACT</name>
<gene>
    <name evidence="1" type="ORF">A3A05_01590</name>
</gene>
<evidence type="ECO:0000313" key="1">
    <source>
        <dbReference type="EMBL" id="OGI86087.1"/>
    </source>
</evidence>
<protein>
    <submittedName>
        <fullName evidence="1">Uncharacterized protein</fullName>
    </submittedName>
</protein>
<comment type="caution">
    <text evidence="1">The sequence shown here is derived from an EMBL/GenBank/DDBJ whole genome shotgun (WGS) entry which is preliminary data.</text>
</comment>
<proteinExistence type="predicted"/>
<dbReference type="STRING" id="1801774.A3A05_01590"/>
<dbReference type="Proteomes" id="UP000176187">
    <property type="component" value="Unassembled WGS sequence"/>
</dbReference>